<evidence type="ECO:0000313" key="3">
    <source>
        <dbReference type="Proteomes" id="UP000031802"/>
    </source>
</evidence>
<dbReference type="AlphaFoldDB" id="A0A0B8T2K4"/>
<dbReference type="PANTHER" id="PTHR43736">
    <property type="entry name" value="ADP-RIBOSE PYROPHOSPHATASE"/>
    <property type="match status" value="1"/>
</dbReference>
<dbReference type="SUPFAM" id="SSF46785">
    <property type="entry name" value="Winged helix' DNA-binding domain"/>
    <property type="match status" value="1"/>
</dbReference>
<dbReference type="InterPro" id="IPR000086">
    <property type="entry name" value="NUDIX_hydrolase_dom"/>
</dbReference>
<dbReference type="GO" id="GO:0016787">
    <property type="term" value="F:hydrolase activity"/>
    <property type="evidence" value="ECO:0007669"/>
    <property type="project" value="UniProtKB-KW"/>
</dbReference>
<dbReference type="eggNOG" id="COG1051">
    <property type="taxonomic scope" value="Bacteria"/>
</dbReference>
<dbReference type="Gene3D" id="1.10.10.10">
    <property type="entry name" value="Winged helix-like DNA-binding domain superfamily/Winged helix DNA-binding domain"/>
    <property type="match status" value="1"/>
</dbReference>
<proteinExistence type="predicted"/>
<dbReference type="STRING" id="1229276.DI53_1059"/>
<dbReference type="EMBL" id="JJMU01000016">
    <property type="protein sequence ID" value="KGE15141.1"/>
    <property type="molecule type" value="Genomic_DNA"/>
</dbReference>
<dbReference type="InterPro" id="IPR054105">
    <property type="entry name" value="WHD_NrtR"/>
</dbReference>
<dbReference type="Proteomes" id="UP000031802">
    <property type="component" value="Unassembled WGS sequence"/>
</dbReference>
<evidence type="ECO:0000259" key="1">
    <source>
        <dbReference type="PROSITE" id="PS51462"/>
    </source>
</evidence>
<dbReference type="InterPro" id="IPR015797">
    <property type="entry name" value="NUDIX_hydrolase-like_dom_sf"/>
</dbReference>
<accession>A0A0B8T2K4</accession>
<sequence length="235" mass="27476">MDFYKGEPSILLAVDCIIFGFNGESLEILLIKRDLEPERNKWSLMGGFVKPEESPEGAATRVLKKLTGLENVYMDNCGIFGDPKRESHRRVVSITYFALIDTQQYQHIISDQYEAKWFPLDQHPDLIFDHKDMIAAAKRELRTKAALYPILFELLPDKFTIPQIASLYECVYNIQLDKRNFSRKLLASDLIIKLKEKDKENSKKGAFYYRLNTDIYKEKIMSFLRYLPSWSVENE</sequence>
<dbReference type="RefSeq" id="WP_037496272.1">
    <property type="nucleotide sequence ID" value="NZ_JJMU01000016.1"/>
</dbReference>
<dbReference type="PROSITE" id="PS51462">
    <property type="entry name" value="NUDIX"/>
    <property type="match status" value="1"/>
</dbReference>
<name>A0A0B8T2K4_9SPHI</name>
<dbReference type="PATRIC" id="fig|1229276.3.peg.1093"/>
<dbReference type="Pfam" id="PF00293">
    <property type="entry name" value="NUDIX"/>
    <property type="match status" value="1"/>
</dbReference>
<reference evidence="3" key="1">
    <citation type="submission" date="2014-04" db="EMBL/GenBank/DDBJ databases">
        <title>Whole-Genome optical mapping and complete genome sequence of Sphingobacterium deserti sp. nov., a new spaces isolated from desert in the west of China.</title>
        <authorList>
            <person name="Teng C."/>
            <person name="Zhou Z."/>
            <person name="Li X."/>
            <person name="Chen M."/>
            <person name="Lin M."/>
            <person name="Wang L."/>
            <person name="Su S."/>
            <person name="Zhang C."/>
            <person name="Zhang W."/>
        </authorList>
    </citation>
    <scope>NUCLEOTIDE SEQUENCE [LARGE SCALE GENOMIC DNA]</scope>
    <source>
        <strain evidence="3">ACCC05744</strain>
    </source>
</reference>
<protein>
    <submittedName>
        <fullName evidence="2">NUDIX hydrolase</fullName>
    </submittedName>
</protein>
<dbReference type="OrthoDB" id="9786141at2"/>
<keyword evidence="3" id="KW-1185">Reference proteome</keyword>
<comment type="caution">
    <text evidence="2">The sequence shown here is derived from an EMBL/GenBank/DDBJ whole genome shotgun (WGS) entry which is preliminary data.</text>
</comment>
<keyword evidence="2" id="KW-0378">Hydrolase</keyword>
<dbReference type="InterPro" id="IPR036390">
    <property type="entry name" value="WH_DNA-bd_sf"/>
</dbReference>
<dbReference type="Gene3D" id="3.90.79.10">
    <property type="entry name" value="Nucleoside Triphosphate Pyrophosphohydrolase"/>
    <property type="match status" value="1"/>
</dbReference>
<dbReference type="CDD" id="cd18873">
    <property type="entry name" value="NUDIX_NadM_like"/>
    <property type="match status" value="1"/>
</dbReference>
<dbReference type="Pfam" id="PF21906">
    <property type="entry name" value="WHD_NrtR"/>
    <property type="match status" value="1"/>
</dbReference>
<dbReference type="SUPFAM" id="SSF55811">
    <property type="entry name" value="Nudix"/>
    <property type="match status" value="1"/>
</dbReference>
<feature type="domain" description="Nudix hydrolase" evidence="1">
    <location>
        <begin position="9"/>
        <end position="140"/>
    </location>
</feature>
<organism evidence="2 3">
    <name type="scientific">Sphingobacterium deserti</name>
    <dbReference type="NCBI Taxonomy" id="1229276"/>
    <lineage>
        <taxon>Bacteria</taxon>
        <taxon>Pseudomonadati</taxon>
        <taxon>Bacteroidota</taxon>
        <taxon>Sphingobacteriia</taxon>
        <taxon>Sphingobacteriales</taxon>
        <taxon>Sphingobacteriaceae</taxon>
        <taxon>Sphingobacterium</taxon>
    </lineage>
</organism>
<dbReference type="PANTHER" id="PTHR43736:SF4">
    <property type="entry name" value="SLR1690 PROTEIN"/>
    <property type="match status" value="1"/>
</dbReference>
<gene>
    <name evidence="2" type="ORF">DI53_1059</name>
</gene>
<dbReference type="InterPro" id="IPR036388">
    <property type="entry name" value="WH-like_DNA-bd_sf"/>
</dbReference>
<evidence type="ECO:0000313" key="2">
    <source>
        <dbReference type="EMBL" id="KGE15141.1"/>
    </source>
</evidence>
<reference evidence="2 3" key="2">
    <citation type="journal article" date="2015" name="PLoS ONE">
        <title>Whole-Genome Optical Mapping and Finished Genome Sequence of Sphingobacterium deserti sp. nov., a New Species Isolated from the Western Desert of China.</title>
        <authorList>
            <person name="Teng C."/>
            <person name="Zhou Z."/>
            <person name="Molnar I."/>
            <person name="Li X."/>
            <person name="Tang R."/>
            <person name="Chen M."/>
            <person name="Wang L."/>
            <person name="Su S."/>
            <person name="Zhang W."/>
            <person name="Lin M."/>
        </authorList>
    </citation>
    <scope>NUCLEOTIDE SEQUENCE [LARGE SCALE GENOMIC DNA]</scope>
    <source>
        <strain evidence="3">ACCC05744</strain>
    </source>
</reference>